<evidence type="ECO:0000256" key="8">
    <source>
        <dbReference type="ARBA" id="ARBA00023077"/>
    </source>
</evidence>
<evidence type="ECO:0000256" key="9">
    <source>
        <dbReference type="ARBA" id="ARBA00023136"/>
    </source>
</evidence>
<keyword evidence="17" id="KW-1185">Reference proteome</keyword>
<dbReference type="RefSeq" id="WP_184476002.1">
    <property type="nucleotide sequence ID" value="NZ_JACHOV010000009.1"/>
</dbReference>
<keyword evidence="3 11" id="KW-1134">Transmembrane beta strand</keyword>
<comment type="caution">
    <text evidence="16">The sequence shown here is derived from an EMBL/GenBank/DDBJ whole genome shotgun (WGS) entry which is preliminary data.</text>
</comment>
<evidence type="ECO:0000256" key="7">
    <source>
        <dbReference type="ARBA" id="ARBA00023065"/>
    </source>
</evidence>
<dbReference type="EMBL" id="JACHOV010000009">
    <property type="protein sequence ID" value="MBB4642213.1"/>
    <property type="molecule type" value="Genomic_DNA"/>
</dbReference>
<evidence type="ECO:0000256" key="12">
    <source>
        <dbReference type="RuleBase" id="RU003357"/>
    </source>
</evidence>
<sequence>MKNKIALTYGSIGMIMMVPSLAQAQQAGAEEPVSPAGIPEIVVTAQKRSESIQKVPATITALNSEALETRQINDTAALQSQVPGLVVGETFGASLISLRGISTGVTSGAEDPSVATHINGVYQPRSRTIDSALVDLDRVEVLSGPQGTLYGRNATAGVINYILKRPSSSFQGEVTGSVGNYETFGVKGRVSGPLSDNVRLLASGVFENRDKGFTKNLLAGAPQSRLQTNRVAGGRAALDIDLPGGAGIELDAIYLDSKYTPTTLAFGPSQESFIQAALDPQSFNPREVYTNYRSLDRTKYLQLIGTINVPLSDGVSLKSITGYQRFRNHLRLDGDASRTRVVESDIRFRSNTFSQELNLNASLLDGRLKSIFGAFYYNDKFNHKGDNPFDLSSFFPTAAPFIFSVEGPIHGESYSAFTDHTFSVTDRLRLQAGIRYNHDKKSAATNILFDGFDVCPAPPATKSWNSWTPRFGAQYDITDSSMLYAQYTKGFKTGGFAASSCMDEFDPEKISGVEVGLKARFFDNRVRFNIAGYSYRIKDLQVQKVVDIGTLLIENAARAKVYGVEASLTAQLAEHLRLDASGMIQSAKYDEFFNCNEKLFLGACSASDTSPDSDASGNRLNRAPPYTANVGAEYDVMLNGGGKILLRGESVFSGRVDYHEFPTEGSQQKAYSIQNAFISYTSPNDRYVLRGFIKNIANKVYKSGYLFFSATRQDTGQYAPPRTFGAEATVRF</sequence>
<evidence type="ECO:0000259" key="14">
    <source>
        <dbReference type="Pfam" id="PF00593"/>
    </source>
</evidence>
<keyword evidence="2 11" id="KW-0813">Transport</keyword>
<feature type="domain" description="TonB-dependent receptor-like beta-barrel" evidence="14">
    <location>
        <begin position="270"/>
        <end position="696"/>
    </location>
</feature>
<evidence type="ECO:0000313" key="17">
    <source>
        <dbReference type="Proteomes" id="UP000575068"/>
    </source>
</evidence>
<dbReference type="InterPro" id="IPR039426">
    <property type="entry name" value="TonB-dep_rcpt-like"/>
</dbReference>
<gene>
    <name evidence="16" type="ORF">HNQ99_002535</name>
</gene>
<evidence type="ECO:0000256" key="13">
    <source>
        <dbReference type="SAM" id="SignalP"/>
    </source>
</evidence>
<evidence type="ECO:0000256" key="2">
    <source>
        <dbReference type="ARBA" id="ARBA00022448"/>
    </source>
</evidence>
<evidence type="ECO:0000256" key="6">
    <source>
        <dbReference type="ARBA" id="ARBA00023004"/>
    </source>
</evidence>
<evidence type="ECO:0000256" key="3">
    <source>
        <dbReference type="ARBA" id="ARBA00022452"/>
    </source>
</evidence>
<comment type="similarity">
    <text evidence="11 12">Belongs to the TonB-dependent receptor family.</text>
</comment>
<organism evidence="16 17">
    <name type="scientific">Rhizorhapis suberifaciens</name>
    <name type="common">corky root of lettuce</name>
    <dbReference type="NCBI Taxonomy" id="13656"/>
    <lineage>
        <taxon>Bacteria</taxon>
        <taxon>Pseudomonadati</taxon>
        <taxon>Pseudomonadota</taxon>
        <taxon>Alphaproteobacteria</taxon>
        <taxon>Sphingomonadales</taxon>
        <taxon>Sphingomonadaceae</taxon>
        <taxon>Rhizorhapis</taxon>
    </lineage>
</organism>
<dbReference type="PANTHER" id="PTHR32552:SF81">
    <property type="entry name" value="TONB-DEPENDENT OUTER MEMBRANE RECEPTOR"/>
    <property type="match status" value="1"/>
</dbReference>
<comment type="subcellular location">
    <subcellularLocation>
        <location evidence="1 11">Cell outer membrane</location>
        <topology evidence="1 11">Multi-pass membrane protein</topology>
    </subcellularLocation>
</comment>
<evidence type="ECO:0000259" key="15">
    <source>
        <dbReference type="Pfam" id="PF07715"/>
    </source>
</evidence>
<evidence type="ECO:0000256" key="1">
    <source>
        <dbReference type="ARBA" id="ARBA00004571"/>
    </source>
</evidence>
<evidence type="ECO:0000256" key="4">
    <source>
        <dbReference type="ARBA" id="ARBA00022496"/>
    </source>
</evidence>
<dbReference type="InterPro" id="IPR000531">
    <property type="entry name" value="Beta-barrel_TonB"/>
</dbReference>
<dbReference type="Proteomes" id="UP000575068">
    <property type="component" value="Unassembled WGS sequence"/>
</dbReference>
<evidence type="ECO:0000256" key="11">
    <source>
        <dbReference type="PROSITE-ProRule" id="PRU01360"/>
    </source>
</evidence>
<dbReference type="Pfam" id="PF00593">
    <property type="entry name" value="TonB_dep_Rec_b-barrel"/>
    <property type="match status" value="1"/>
</dbReference>
<dbReference type="GO" id="GO:0009279">
    <property type="term" value="C:cell outer membrane"/>
    <property type="evidence" value="ECO:0007669"/>
    <property type="project" value="UniProtKB-SubCell"/>
</dbReference>
<keyword evidence="8 12" id="KW-0798">TonB box</keyword>
<keyword evidence="6" id="KW-0408">Iron</keyword>
<keyword evidence="16" id="KW-0675">Receptor</keyword>
<keyword evidence="4" id="KW-0410">Iron transport</keyword>
<feature type="domain" description="TonB-dependent receptor plug" evidence="15">
    <location>
        <begin position="52"/>
        <end position="158"/>
    </location>
</feature>
<keyword evidence="9 11" id="KW-0472">Membrane</keyword>
<feature type="chain" id="PRO_5032490124" evidence="13">
    <location>
        <begin position="25"/>
        <end position="732"/>
    </location>
</feature>
<evidence type="ECO:0000256" key="10">
    <source>
        <dbReference type="ARBA" id="ARBA00023237"/>
    </source>
</evidence>
<dbReference type="Pfam" id="PF07715">
    <property type="entry name" value="Plug"/>
    <property type="match status" value="1"/>
</dbReference>
<proteinExistence type="inferred from homology"/>
<keyword evidence="7" id="KW-0406">Ion transport</keyword>
<dbReference type="SUPFAM" id="SSF56935">
    <property type="entry name" value="Porins"/>
    <property type="match status" value="1"/>
</dbReference>
<protein>
    <submittedName>
        <fullName evidence="16">Iron complex outermembrane receptor protein</fullName>
    </submittedName>
</protein>
<dbReference type="InterPro" id="IPR012910">
    <property type="entry name" value="Plug_dom"/>
</dbReference>
<dbReference type="InterPro" id="IPR036942">
    <property type="entry name" value="Beta-barrel_TonB_sf"/>
</dbReference>
<dbReference type="CDD" id="cd01347">
    <property type="entry name" value="ligand_gated_channel"/>
    <property type="match status" value="1"/>
</dbReference>
<accession>A0A840HW77</accession>
<evidence type="ECO:0000313" key="16">
    <source>
        <dbReference type="EMBL" id="MBB4642213.1"/>
    </source>
</evidence>
<dbReference type="GO" id="GO:0006826">
    <property type="term" value="P:iron ion transport"/>
    <property type="evidence" value="ECO:0007669"/>
    <property type="project" value="UniProtKB-KW"/>
</dbReference>
<feature type="signal peptide" evidence="13">
    <location>
        <begin position="1"/>
        <end position="24"/>
    </location>
</feature>
<dbReference type="AlphaFoldDB" id="A0A840HW77"/>
<keyword evidence="13" id="KW-0732">Signal</keyword>
<keyword evidence="5 11" id="KW-0812">Transmembrane</keyword>
<name>A0A840HW77_9SPHN</name>
<keyword evidence="10 11" id="KW-0998">Cell outer membrane</keyword>
<dbReference type="PROSITE" id="PS52016">
    <property type="entry name" value="TONB_DEPENDENT_REC_3"/>
    <property type="match status" value="1"/>
</dbReference>
<dbReference type="PANTHER" id="PTHR32552">
    <property type="entry name" value="FERRICHROME IRON RECEPTOR-RELATED"/>
    <property type="match status" value="1"/>
</dbReference>
<dbReference type="Gene3D" id="2.40.170.20">
    <property type="entry name" value="TonB-dependent receptor, beta-barrel domain"/>
    <property type="match status" value="1"/>
</dbReference>
<reference evidence="16 17" key="1">
    <citation type="submission" date="2020-08" db="EMBL/GenBank/DDBJ databases">
        <title>Genomic Encyclopedia of Type Strains, Phase IV (KMG-IV): sequencing the most valuable type-strain genomes for metagenomic binning, comparative biology and taxonomic classification.</title>
        <authorList>
            <person name="Goeker M."/>
        </authorList>
    </citation>
    <scope>NUCLEOTIDE SEQUENCE [LARGE SCALE GENOMIC DNA]</scope>
    <source>
        <strain evidence="16 17">DSM 7465</strain>
    </source>
</reference>
<evidence type="ECO:0000256" key="5">
    <source>
        <dbReference type="ARBA" id="ARBA00022692"/>
    </source>
</evidence>